<dbReference type="CDD" id="cd05233">
    <property type="entry name" value="SDR_c"/>
    <property type="match status" value="1"/>
</dbReference>
<dbReference type="NCBIfam" id="NF005559">
    <property type="entry name" value="PRK07231.1"/>
    <property type="match status" value="1"/>
</dbReference>
<dbReference type="GO" id="GO:0016491">
    <property type="term" value="F:oxidoreductase activity"/>
    <property type="evidence" value="ECO:0007669"/>
    <property type="project" value="UniProtKB-KW"/>
</dbReference>
<dbReference type="EMBL" id="CP016282">
    <property type="protein sequence ID" value="ANP72081.1"/>
    <property type="molecule type" value="Genomic_DNA"/>
</dbReference>
<sequence>MHMNSRRFQDQVVFITGGASGLGLAAARRFASEGATIAIADLNTEAAETAAAEFPGAIAITVDVSKPEQVEAAFETAMDKLGKVNVIFNNAGIDGKQQRLHEMDVKNWDLVSRINGDGAFFVLKYGITALLASGGGNVVSTASTVGLAAQENISPYSFTKGGLVNLTRSAAVEYAKDNIRINAVAPTAVRTPLVEHFIDSADDPTAMRELMENFNPIPGMPTPDDVADAVLFLASSEAAWITGHTLPVDGGYLAR</sequence>
<dbReference type="Proteomes" id="UP000092582">
    <property type="component" value="Chromosome 1"/>
</dbReference>
<dbReference type="FunFam" id="3.40.50.720:FF:000084">
    <property type="entry name" value="Short-chain dehydrogenase reductase"/>
    <property type="match status" value="1"/>
</dbReference>
<dbReference type="PANTHER" id="PTHR24321:SF8">
    <property type="entry name" value="ESTRADIOL 17-BETA-DEHYDROGENASE 8-RELATED"/>
    <property type="match status" value="1"/>
</dbReference>
<dbReference type="KEGG" id="cart:PA27867_1115"/>
<keyword evidence="4" id="KW-1185">Reference proteome</keyword>
<evidence type="ECO:0000313" key="4">
    <source>
        <dbReference type="Proteomes" id="UP000092582"/>
    </source>
</evidence>
<organism evidence="3 4">
    <name type="scientific">Cryobacterium arcticum</name>
    <dbReference type="NCBI Taxonomy" id="670052"/>
    <lineage>
        <taxon>Bacteria</taxon>
        <taxon>Bacillati</taxon>
        <taxon>Actinomycetota</taxon>
        <taxon>Actinomycetes</taxon>
        <taxon>Micrococcales</taxon>
        <taxon>Microbacteriaceae</taxon>
        <taxon>Cryobacterium</taxon>
    </lineage>
</organism>
<dbReference type="PATRIC" id="fig|670052.7.peg.1156"/>
<dbReference type="STRING" id="670052.PA27867_1115"/>
<reference evidence="3 4" key="1">
    <citation type="submission" date="2016-06" db="EMBL/GenBank/DDBJ databases">
        <title>Genome sequencing of Cryobacterium arcticum PAMC 27867.</title>
        <authorList>
            <person name="Lee J."/>
            <person name="Kim O.-S."/>
        </authorList>
    </citation>
    <scope>NUCLEOTIDE SEQUENCE [LARGE SCALE GENOMIC DNA]</scope>
    <source>
        <strain evidence="3 4">PAMC 27867</strain>
    </source>
</reference>
<dbReference type="PANTHER" id="PTHR24321">
    <property type="entry name" value="DEHYDROGENASES, SHORT CHAIN"/>
    <property type="match status" value="1"/>
</dbReference>
<dbReference type="Pfam" id="PF13561">
    <property type="entry name" value="adh_short_C2"/>
    <property type="match status" value="1"/>
</dbReference>
<dbReference type="AlphaFoldDB" id="A0A1B1BHK5"/>
<evidence type="ECO:0000313" key="3">
    <source>
        <dbReference type="EMBL" id="ANP72081.1"/>
    </source>
</evidence>
<evidence type="ECO:0000256" key="2">
    <source>
        <dbReference type="ARBA" id="ARBA00023002"/>
    </source>
</evidence>
<evidence type="ECO:0000256" key="1">
    <source>
        <dbReference type="ARBA" id="ARBA00006484"/>
    </source>
</evidence>
<dbReference type="PRINTS" id="PR00081">
    <property type="entry name" value="GDHRDH"/>
</dbReference>
<comment type="similarity">
    <text evidence="1">Belongs to the short-chain dehydrogenases/reductases (SDR) family.</text>
</comment>
<gene>
    <name evidence="3" type="ORF">PA27867_1115</name>
</gene>
<dbReference type="InterPro" id="IPR002347">
    <property type="entry name" value="SDR_fam"/>
</dbReference>
<accession>A0A1B1BHK5</accession>
<dbReference type="Gene3D" id="3.40.50.720">
    <property type="entry name" value="NAD(P)-binding Rossmann-like Domain"/>
    <property type="match status" value="1"/>
</dbReference>
<protein>
    <submittedName>
        <fullName evidence="3">Short-chain dehydrogenase</fullName>
    </submittedName>
</protein>
<dbReference type="PRINTS" id="PR00080">
    <property type="entry name" value="SDRFAMILY"/>
</dbReference>
<dbReference type="InterPro" id="IPR036291">
    <property type="entry name" value="NAD(P)-bd_dom_sf"/>
</dbReference>
<proteinExistence type="inferred from homology"/>
<keyword evidence="2" id="KW-0560">Oxidoreductase</keyword>
<dbReference type="SUPFAM" id="SSF51735">
    <property type="entry name" value="NAD(P)-binding Rossmann-fold domains"/>
    <property type="match status" value="1"/>
</dbReference>
<name>A0A1B1BHK5_9MICO</name>